<comment type="caution">
    <text evidence="2">The sequence shown here is derived from an EMBL/GenBank/DDBJ whole genome shotgun (WGS) entry which is preliminary data.</text>
</comment>
<evidence type="ECO:0000256" key="1">
    <source>
        <dbReference type="SAM" id="MobiDB-lite"/>
    </source>
</evidence>
<dbReference type="EMBL" id="JAUMSQ010000050">
    <property type="protein sequence ID" value="MDO3636007.1"/>
    <property type="molecule type" value="Genomic_DNA"/>
</dbReference>
<sequence>MTEPEPGTDTAADDAEQDAAAAPSATVRVPVRGGSGPFDAVEYADVAPAAAAHWDARAWHAEPPR</sequence>
<organism evidence="2 3">
    <name type="scientific">Mycolicibacterium arseniciresistens</name>
    <dbReference type="NCBI Taxonomy" id="3062257"/>
    <lineage>
        <taxon>Bacteria</taxon>
        <taxon>Bacillati</taxon>
        <taxon>Actinomycetota</taxon>
        <taxon>Actinomycetes</taxon>
        <taxon>Mycobacteriales</taxon>
        <taxon>Mycobacteriaceae</taxon>
        <taxon>Mycolicibacterium</taxon>
    </lineage>
</organism>
<protein>
    <submittedName>
        <fullName evidence="2">Uncharacterized protein</fullName>
    </submittedName>
</protein>
<dbReference type="RefSeq" id="WP_302913861.1">
    <property type="nucleotide sequence ID" value="NZ_JAUMSQ010000050.1"/>
</dbReference>
<feature type="region of interest" description="Disordered" evidence="1">
    <location>
        <begin position="1"/>
        <end position="38"/>
    </location>
</feature>
<keyword evidence="3" id="KW-1185">Reference proteome</keyword>
<accession>A0ABT8UDY7</accession>
<evidence type="ECO:0000313" key="2">
    <source>
        <dbReference type="EMBL" id="MDO3636007.1"/>
    </source>
</evidence>
<evidence type="ECO:0000313" key="3">
    <source>
        <dbReference type="Proteomes" id="UP001168823"/>
    </source>
</evidence>
<name>A0ABT8UDY7_9MYCO</name>
<dbReference type="Proteomes" id="UP001168823">
    <property type="component" value="Unassembled WGS sequence"/>
</dbReference>
<reference evidence="2" key="1">
    <citation type="submission" date="2023-07" db="EMBL/GenBank/DDBJ databases">
        <title>Mycolicibacterium sp. nov., a novel bacterial species.</title>
        <authorList>
            <person name="Cao Y."/>
        </authorList>
    </citation>
    <scope>NUCLEOTIDE SEQUENCE</scope>
    <source>
        <strain evidence="2">KC 300</strain>
    </source>
</reference>
<gene>
    <name evidence="2" type="ORF">Q2100_09645</name>
</gene>
<proteinExistence type="predicted"/>